<sequence length="805" mass="88580">MTTTRDDARTGRDDAPLVPQAVPDRLESLLRAVRAERDGADELTAARRHARRLGGHWHGDHATFGFWVPELVRRGIGAERVTLELVDVPDVDLAVPEQTVAVRVAHVPVTLDGEYAWAAVAGVLPGRRERLGSLYQLVYRATGPDGRERRHTAADPLAASLPFGGLGPAELYDADSLHAGRGDAAYYAELAASLEDGRVPPPTNVLQLHVPSATSGGTLADLAERFRALGDALRAGTDPADLPAHLQLLDGYDALQPLPLEPTIEYELGPRFVHRVDDGPEEAEEQTWRLARPDVTNWGYDILLHGSAATNPRLLRTGRPDELVDLAVALHTLPRPMRLVLDVVYGHTDNQALGVLDPRWFRGPNMYGQDVNQQHPVVRACVLEMQRRKVDHGADGVRVDGAQDFTTWDEVQRVVAHDDDFLELMAGVPQQVCGVDYLPWFVFEDGRPWPREDWPVASTYRAVVDRQPHAFQWGPITFAHNTPALQGFWQERWWRVEQILTTGSHWVSGCANHDTVRRGTQIPLEAAVNTALGDSMPRILAEAYDNPAAWLLTYAAFPGVPMDFLNATARAPWGFVRNTDDRYGVKVVAEEGLFAWWQLDEERWQRLDAFPRLRARGVRDLESLRRVLAALAISVEAAGDDLVDAAARMTLLQEQLDVDVSGVGALKAFARDYMDDVEALCDVDASLPVADPVRLAFARRVRGLRLRRPWLRDDLTDADSWGREESQGALVVHVHRQGPDGERVLLVANLAGTDAEVVPLAPDHVGQTGTAGWEVALTSPGLVVADAAQPVVLRDGAGVVLTRAG</sequence>
<evidence type="ECO:0000313" key="1">
    <source>
        <dbReference type="EMBL" id="MFC5380059.1"/>
    </source>
</evidence>
<dbReference type="InterPro" id="IPR029457">
    <property type="entry name" value="GHL5"/>
</dbReference>
<protein>
    <submittedName>
        <fullName evidence="1">Glucosylglycerol hydrolase</fullName>
    </submittedName>
</protein>
<dbReference type="SUPFAM" id="SSF51445">
    <property type="entry name" value="(Trans)glycosidases"/>
    <property type="match status" value="1"/>
</dbReference>
<dbReference type="RefSeq" id="WP_340271360.1">
    <property type="nucleotide sequence ID" value="NZ_JBBEOG010000011.1"/>
</dbReference>
<keyword evidence="1" id="KW-0378">Hydrolase</keyword>
<gene>
    <name evidence="1" type="primary">gghA</name>
    <name evidence="1" type="ORF">ACFPJ6_04585</name>
</gene>
<reference evidence="2" key="1">
    <citation type="journal article" date="2019" name="Int. J. Syst. Evol. Microbiol.">
        <title>The Global Catalogue of Microorganisms (GCM) 10K type strain sequencing project: providing services to taxonomists for standard genome sequencing and annotation.</title>
        <authorList>
            <consortium name="The Broad Institute Genomics Platform"/>
            <consortium name="The Broad Institute Genome Sequencing Center for Infectious Disease"/>
            <person name="Wu L."/>
            <person name="Ma J."/>
        </authorList>
    </citation>
    <scope>NUCLEOTIDE SEQUENCE [LARGE SCALE GENOMIC DNA]</scope>
    <source>
        <strain evidence="2">CCUG 43114</strain>
    </source>
</reference>
<dbReference type="Gene3D" id="3.20.20.80">
    <property type="entry name" value="Glycosidases"/>
    <property type="match status" value="1"/>
</dbReference>
<dbReference type="InterPro" id="IPR017853">
    <property type="entry name" value="GH"/>
</dbReference>
<proteinExistence type="predicted"/>
<dbReference type="Pfam" id="PF14872">
    <property type="entry name" value="GHL5"/>
    <property type="match status" value="1"/>
</dbReference>
<name>A0ABW0GKP0_9MICO</name>
<comment type="caution">
    <text evidence="1">The sequence shown here is derived from an EMBL/GenBank/DDBJ whole genome shotgun (WGS) entry which is preliminary data.</text>
</comment>
<dbReference type="EMBL" id="JBHSLD010000004">
    <property type="protein sequence ID" value="MFC5380059.1"/>
    <property type="molecule type" value="Genomic_DNA"/>
</dbReference>
<dbReference type="Proteomes" id="UP001596122">
    <property type="component" value="Unassembled WGS sequence"/>
</dbReference>
<organism evidence="1 2">
    <name type="scientific">Aquipuribacter nitratireducens</name>
    <dbReference type="NCBI Taxonomy" id="650104"/>
    <lineage>
        <taxon>Bacteria</taxon>
        <taxon>Bacillati</taxon>
        <taxon>Actinomycetota</taxon>
        <taxon>Actinomycetes</taxon>
        <taxon>Micrococcales</taxon>
        <taxon>Intrasporangiaceae</taxon>
        <taxon>Aquipuribacter</taxon>
    </lineage>
</organism>
<keyword evidence="2" id="KW-1185">Reference proteome</keyword>
<dbReference type="GO" id="GO:0016787">
    <property type="term" value="F:hydrolase activity"/>
    <property type="evidence" value="ECO:0007669"/>
    <property type="project" value="UniProtKB-KW"/>
</dbReference>
<evidence type="ECO:0000313" key="2">
    <source>
        <dbReference type="Proteomes" id="UP001596122"/>
    </source>
</evidence>
<accession>A0ABW0GKP0</accession>